<evidence type="ECO:0000313" key="3">
    <source>
        <dbReference type="EMBL" id="JAT74296.1"/>
    </source>
</evidence>
<dbReference type="AlphaFoldDB" id="A0A1D2A4Y8"/>
<accession>A0A1D2A4Y8</accession>
<sequence length="172" mass="17914">ATGRGPGAGDAAAAHRRAAMLAQIAAAPPHLRPQLVAHLQAQQAAAAVRAGGAYDRRPGGGYLQGDPGARQAHQYGPGRPPAAQGPVAPTLGALPPEAQQSAVQALLSRMTPQERHQVLELSLAQQSATFEALYARHVVAAQRAQQAQANMQQAQAQAHMQQAQAQQQMQQA</sequence>
<evidence type="ECO:0000256" key="2">
    <source>
        <dbReference type="SAM" id="MobiDB-lite"/>
    </source>
</evidence>
<feature type="coiled-coil region" evidence="1">
    <location>
        <begin position="137"/>
        <end position="171"/>
    </location>
</feature>
<dbReference type="EMBL" id="GDKF01004326">
    <property type="protein sequence ID" value="JAT74296.1"/>
    <property type="molecule type" value="Transcribed_RNA"/>
</dbReference>
<feature type="non-terminal residue" evidence="3">
    <location>
        <position position="172"/>
    </location>
</feature>
<evidence type="ECO:0000256" key="1">
    <source>
        <dbReference type="SAM" id="Coils"/>
    </source>
</evidence>
<feature type="region of interest" description="Disordered" evidence="2">
    <location>
        <begin position="57"/>
        <end position="97"/>
    </location>
</feature>
<gene>
    <name evidence="3" type="ORF">g.24762</name>
</gene>
<proteinExistence type="predicted"/>
<feature type="non-terminal residue" evidence="3">
    <location>
        <position position="1"/>
    </location>
</feature>
<name>A0A1D2A4Y8_AUXPR</name>
<protein>
    <submittedName>
        <fullName evidence="3">Uncharacterized protein</fullName>
    </submittedName>
</protein>
<reference evidence="3" key="1">
    <citation type="submission" date="2015-08" db="EMBL/GenBank/DDBJ databases">
        <authorList>
            <person name="Babu N.S."/>
            <person name="Beckwith C.J."/>
            <person name="Beseler K.G."/>
            <person name="Brison A."/>
            <person name="Carone J.V."/>
            <person name="Caskin T.P."/>
            <person name="Diamond M."/>
            <person name="Durham M.E."/>
            <person name="Foxe J.M."/>
            <person name="Go M."/>
            <person name="Henderson B.A."/>
            <person name="Jones I.B."/>
            <person name="McGettigan J.A."/>
            <person name="Micheletti S.J."/>
            <person name="Nasrallah M.E."/>
            <person name="Ortiz D."/>
            <person name="Piller C.R."/>
            <person name="Privatt S.R."/>
            <person name="Schneider S.L."/>
            <person name="Sharp S."/>
            <person name="Smith T.C."/>
            <person name="Stanton J.D."/>
            <person name="Ullery H.E."/>
            <person name="Wilson R.J."/>
            <person name="Serrano M.G."/>
            <person name="Buck G."/>
            <person name="Lee V."/>
            <person name="Wang Y."/>
            <person name="Carvalho R."/>
            <person name="Voegtly L."/>
            <person name="Shi R."/>
            <person name="Duckworth R."/>
            <person name="Johnson A."/>
            <person name="Loviza R."/>
            <person name="Walstead R."/>
            <person name="Shah Z."/>
            <person name="Kiflezghi M."/>
            <person name="Wade K."/>
            <person name="Ball S.L."/>
            <person name="Bradley K.W."/>
            <person name="Asai D.J."/>
            <person name="Bowman C.A."/>
            <person name="Russell D.A."/>
            <person name="Pope W.H."/>
            <person name="Jacobs-Sera D."/>
            <person name="Hendrix R.W."/>
            <person name="Hatfull G.F."/>
        </authorList>
    </citation>
    <scope>NUCLEOTIDE SEQUENCE</scope>
</reference>
<organism evidence="3">
    <name type="scientific">Auxenochlorella protothecoides</name>
    <name type="common">Green microalga</name>
    <name type="synonym">Chlorella protothecoides</name>
    <dbReference type="NCBI Taxonomy" id="3075"/>
    <lineage>
        <taxon>Eukaryota</taxon>
        <taxon>Viridiplantae</taxon>
        <taxon>Chlorophyta</taxon>
        <taxon>core chlorophytes</taxon>
        <taxon>Trebouxiophyceae</taxon>
        <taxon>Chlorellales</taxon>
        <taxon>Chlorellaceae</taxon>
        <taxon>Auxenochlorella</taxon>
    </lineage>
</organism>
<keyword evidence="1" id="KW-0175">Coiled coil</keyword>